<name>A0ABW5QE46_9BACI</name>
<dbReference type="PANTHER" id="PTHR43471:SF3">
    <property type="entry name" value="ABC TRANSPORTER PERMEASE PROTEIN NATB"/>
    <property type="match status" value="1"/>
</dbReference>
<feature type="transmembrane region" description="Helical" evidence="1">
    <location>
        <begin position="265"/>
        <end position="290"/>
    </location>
</feature>
<keyword evidence="1" id="KW-1133">Transmembrane helix</keyword>
<gene>
    <name evidence="2" type="ORF">ACFSW4_14035</name>
</gene>
<keyword evidence="1" id="KW-0812">Transmembrane</keyword>
<feature type="transmembrane region" description="Helical" evidence="1">
    <location>
        <begin position="221"/>
        <end position="245"/>
    </location>
</feature>
<feature type="transmembrane region" description="Helical" evidence="1">
    <location>
        <begin position="355"/>
        <end position="377"/>
    </location>
</feature>
<evidence type="ECO:0000313" key="2">
    <source>
        <dbReference type="EMBL" id="MFD2639985.1"/>
    </source>
</evidence>
<feature type="transmembrane region" description="Helical" evidence="1">
    <location>
        <begin position="302"/>
        <end position="323"/>
    </location>
</feature>
<feature type="transmembrane region" description="Helical" evidence="1">
    <location>
        <begin position="20"/>
        <end position="38"/>
    </location>
</feature>
<comment type="caution">
    <text evidence="2">The sequence shown here is derived from an EMBL/GenBank/DDBJ whole genome shotgun (WGS) entry which is preliminary data.</text>
</comment>
<dbReference type="Pfam" id="PF12679">
    <property type="entry name" value="ABC2_membrane_2"/>
    <property type="match status" value="1"/>
</dbReference>
<evidence type="ECO:0000256" key="1">
    <source>
        <dbReference type="SAM" id="Phobius"/>
    </source>
</evidence>
<feature type="transmembrane region" description="Helical" evidence="1">
    <location>
        <begin position="178"/>
        <end position="200"/>
    </location>
</feature>
<keyword evidence="3" id="KW-1185">Reference proteome</keyword>
<sequence length="385" mass="42761">MFFTMFIKELKDSFRDRRTLLLTVVLPLIMMSALVFYYESLISDSSDSETINLAVNVNMDSQLKELFSSNNFNVIESSNPESLLKDGEVQAGVMSESQFVEKINSHKQPSITVMLRDEFSQDSSVSTIVMSALQQYKQSIVNERLLNANLEREMINPFQIEQTEISETNAGMALLGTLIPLILVLAIGIGAGPSAADLFAGEKEKKTMEALLMTPVNRFTIIMSKWLTISAIGSISGVVTLIVVALEIQFMTEHLKDALSNTANIGLIVVIITAITIIYAMFVASILMVTSIMAKTIKESQSYSTPIMMLAIFPVMVLTSVGVNELEFHHFAIPMFNIFSSLKELLLGTIDWEHIVITLGSNIIAILIIFGVGRMMFLKDKWVMN</sequence>
<evidence type="ECO:0000313" key="3">
    <source>
        <dbReference type="Proteomes" id="UP001597452"/>
    </source>
</evidence>
<accession>A0ABW5QE46</accession>
<reference evidence="3" key="1">
    <citation type="journal article" date="2019" name="Int. J. Syst. Evol. Microbiol.">
        <title>The Global Catalogue of Microorganisms (GCM) 10K type strain sequencing project: providing services to taxonomists for standard genome sequencing and annotation.</title>
        <authorList>
            <consortium name="The Broad Institute Genomics Platform"/>
            <consortium name="The Broad Institute Genome Sequencing Center for Infectious Disease"/>
            <person name="Wu L."/>
            <person name="Ma J."/>
        </authorList>
    </citation>
    <scope>NUCLEOTIDE SEQUENCE [LARGE SCALE GENOMIC DNA]</scope>
    <source>
        <strain evidence="3">TISTR 1571</strain>
    </source>
</reference>
<keyword evidence="1" id="KW-0472">Membrane</keyword>
<dbReference type="RefSeq" id="WP_054754050.1">
    <property type="nucleotide sequence ID" value="NZ_JBHUMZ010000050.1"/>
</dbReference>
<dbReference type="EMBL" id="JBHUMZ010000050">
    <property type="protein sequence ID" value="MFD2639985.1"/>
    <property type="molecule type" value="Genomic_DNA"/>
</dbReference>
<dbReference type="PANTHER" id="PTHR43471">
    <property type="entry name" value="ABC TRANSPORTER PERMEASE"/>
    <property type="match status" value="1"/>
</dbReference>
<protein>
    <submittedName>
        <fullName evidence="2">ABC transporter permease</fullName>
    </submittedName>
</protein>
<proteinExistence type="predicted"/>
<organism evidence="2 3">
    <name type="scientific">Piscibacillus salipiscarius</name>
    <dbReference type="NCBI Taxonomy" id="299480"/>
    <lineage>
        <taxon>Bacteria</taxon>
        <taxon>Bacillati</taxon>
        <taxon>Bacillota</taxon>
        <taxon>Bacilli</taxon>
        <taxon>Bacillales</taxon>
        <taxon>Bacillaceae</taxon>
        <taxon>Piscibacillus</taxon>
    </lineage>
</organism>
<dbReference type="Proteomes" id="UP001597452">
    <property type="component" value="Unassembled WGS sequence"/>
</dbReference>